<sequence>MKYFVDGCVHNEKNTSMDKELMICQMPPVRRRPNNPRAVGVQFAGDATDCGGQVGKSRPDPEILCRPIWWHIKKGPNLKHSKPTSMHEKMSAKQERYAKILYYVQIYNVCLLFWYIENKNIKSLKHKFNLMQGECKSMRAINSGTRNQTPANWVEAIAHTIPGHGVLFNLVSAHRTVISIQIQPLSEQRIKEKEKDFIWYRKSYGTLSELAGSALRYNATTRTNGIGIDKAIPLTLIRLEQEVEKKRPELIDKKGVVFNDDNAMFSHSANIERVWLRSYNAVIV</sequence>
<keyword evidence="2" id="KW-1185">Reference proteome</keyword>
<comment type="caution">
    <text evidence="1">The sequence shown here is derived from an EMBL/GenBank/DDBJ whole genome shotgun (WGS) entry which is preliminary data.</text>
</comment>
<accession>A0A4C1SPQ6</accession>
<reference evidence="1 2" key="1">
    <citation type="journal article" date="2019" name="Commun. Biol.">
        <title>The bagworm genome reveals a unique fibroin gene that provides high tensile strength.</title>
        <authorList>
            <person name="Kono N."/>
            <person name="Nakamura H."/>
            <person name="Ohtoshi R."/>
            <person name="Tomita M."/>
            <person name="Numata K."/>
            <person name="Arakawa K."/>
        </authorList>
    </citation>
    <scope>NUCLEOTIDE SEQUENCE [LARGE SCALE GENOMIC DNA]</scope>
</reference>
<protein>
    <submittedName>
        <fullName evidence="1">Uncharacterized protein</fullName>
    </submittedName>
</protein>
<evidence type="ECO:0000313" key="2">
    <source>
        <dbReference type="Proteomes" id="UP000299102"/>
    </source>
</evidence>
<name>A0A4C1SPQ6_EUMVA</name>
<proteinExistence type="predicted"/>
<gene>
    <name evidence="1" type="ORF">EVAR_2622_1</name>
</gene>
<dbReference type="Proteomes" id="UP000299102">
    <property type="component" value="Unassembled WGS sequence"/>
</dbReference>
<dbReference type="EMBL" id="BGZK01000009">
    <property type="protein sequence ID" value="GBP03170.1"/>
    <property type="molecule type" value="Genomic_DNA"/>
</dbReference>
<dbReference type="AlphaFoldDB" id="A0A4C1SPQ6"/>
<evidence type="ECO:0000313" key="1">
    <source>
        <dbReference type="EMBL" id="GBP03170.1"/>
    </source>
</evidence>
<organism evidence="1 2">
    <name type="scientific">Eumeta variegata</name>
    <name type="common">Bagworm moth</name>
    <name type="synonym">Eumeta japonica</name>
    <dbReference type="NCBI Taxonomy" id="151549"/>
    <lineage>
        <taxon>Eukaryota</taxon>
        <taxon>Metazoa</taxon>
        <taxon>Ecdysozoa</taxon>
        <taxon>Arthropoda</taxon>
        <taxon>Hexapoda</taxon>
        <taxon>Insecta</taxon>
        <taxon>Pterygota</taxon>
        <taxon>Neoptera</taxon>
        <taxon>Endopterygota</taxon>
        <taxon>Lepidoptera</taxon>
        <taxon>Glossata</taxon>
        <taxon>Ditrysia</taxon>
        <taxon>Tineoidea</taxon>
        <taxon>Psychidae</taxon>
        <taxon>Oiketicinae</taxon>
        <taxon>Eumeta</taxon>
    </lineage>
</organism>